<dbReference type="HOGENOM" id="CLU_1390987_0_0_1"/>
<organism>
    <name type="scientific">Serpula lacrymans var. lacrymans (strain S7.9)</name>
    <name type="common">Dry rot fungus</name>
    <dbReference type="NCBI Taxonomy" id="578457"/>
    <lineage>
        <taxon>Eukaryota</taxon>
        <taxon>Fungi</taxon>
        <taxon>Dikarya</taxon>
        <taxon>Basidiomycota</taxon>
        <taxon>Agaricomycotina</taxon>
        <taxon>Agaricomycetes</taxon>
        <taxon>Agaricomycetidae</taxon>
        <taxon>Boletales</taxon>
        <taxon>Coniophorineae</taxon>
        <taxon>Serpulaceae</taxon>
        <taxon>Serpula</taxon>
    </lineage>
</organism>
<dbReference type="RefSeq" id="XP_007312546.1">
    <property type="nucleotide sequence ID" value="XM_007312484.1"/>
</dbReference>
<feature type="coiled-coil region" evidence="1">
    <location>
        <begin position="12"/>
        <end position="63"/>
    </location>
</feature>
<sequence>MSSAPGTTIAKMAQLHAQMAEAKCQLKAEQKRAEEEAKQAVEAQRVKEEKQWVEREEEKAEKEGEKTKANMCLDCTPESEVFASCLDVGGRREIAGDWTIELPANMLMPENTIDSLVNATYPGIANGDQVDHYFLHRTILSAQNDAVSDLNSAILTKFPGKELVVLSIDKVYLALLKCTSNLKLDVRLCSSAILIP</sequence>
<reference evidence="2" key="1">
    <citation type="submission" date="2011-04" db="EMBL/GenBank/DDBJ databases">
        <title>Evolution of plant cell wall degrading machinery underlies the functional diversity of forest fungi.</title>
        <authorList>
            <consortium name="US DOE Joint Genome Institute (JGI-PGF)"/>
            <person name="Eastwood D.C."/>
            <person name="Floudas D."/>
            <person name="Binder M."/>
            <person name="Majcherczyk A."/>
            <person name="Schneider P."/>
            <person name="Aerts A."/>
            <person name="Asiegbu F.O."/>
            <person name="Baker S.E."/>
            <person name="Barry K."/>
            <person name="Bendiksby M."/>
            <person name="Blumentritt M."/>
            <person name="Coutinho P.M."/>
            <person name="Cullen D."/>
            <person name="Cullen D."/>
            <person name="Gathman A."/>
            <person name="Goodell B."/>
            <person name="Henrissat B."/>
            <person name="Ihrmark K."/>
            <person name="Kauserud H."/>
            <person name="Kohler A."/>
            <person name="LaButti K."/>
            <person name="Lapidus A."/>
            <person name="Lavin J.L."/>
            <person name="Lee Y.-H."/>
            <person name="Lindquist E."/>
            <person name="Lilly W."/>
            <person name="Lucas S."/>
            <person name="Morin E."/>
            <person name="Murat C."/>
            <person name="Oguiza J.A."/>
            <person name="Park J."/>
            <person name="Pisabarro A.G."/>
            <person name="Riley R."/>
            <person name="Rosling A."/>
            <person name="Salamov A."/>
            <person name="Schmidt O."/>
            <person name="Schmutz J."/>
            <person name="Skrede I."/>
            <person name="Stenlid J."/>
            <person name="Wiebenga A."/>
            <person name="Xie X."/>
            <person name="Kues U."/>
            <person name="Hibbett D.S."/>
            <person name="Hoffmeister D."/>
            <person name="Hogberg N."/>
            <person name="Martin F."/>
            <person name="Grigoriev I.V."/>
            <person name="Watkinson S.C."/>
        </authorList>
    </citation>
    <scope>NUCLEOTIDE SEQUENCE</scope>
    <source>
        <strain evidence="2">S7.9</strain>
    </source>
</reference>
<dbReference type="EMBL" id="GL945428">
    <property type="protein sequence ID" value="EGO30662.1"/>
    <property type="molecule type" value="Genomic_DNA"/>
</dbReference>
<dbReference type="OrthoDB" id="2641892at2759"/>
<accession>F8NEM8</accession>
<keyword evidence="1" id="KW-0175">Coiled coil</keyword>
<dbReference type="KEGG" id="sla:SERLADRAFT_432259"/>
<dbReference type="GeneID" id="18813960"/>
<proteinExistence type="predicted"/>
<evidence type="ECO:0000256" key="1">
    <source>
        <dbReference type="SAM" id="Coils"/>
    </source>
</evidence>
<evidence type="ECO:0000313" key="2">
    <source>
        <dbReference type="EMBL" id="EGO30662.1"/>
    </source>
</evidence>
<gene>
    <name evidence="2" type="ORF">SERLADRAFT_432259</name>
</gene>
<name>F8NEM8_SERL9</name>
<dbReference type="AlphaFoldDB" id="F8NEM8"/>
<dbReference type="Proteomes" id="UP000008064">
    <property type="component" value="Unassembled WGS sequence"/>
</dbReference>
<protein>
    <submittedName>
        <fullName evidence="2">Uncharacterized protein</fullName>
    </submittedName>
</protein>